<dbReference type="SUPFAM" id="SSF51316">
    <property type="entry name" value="Mss4-like"/>
    <property type="match status" value="1"/>
</dbReference>
<evidence type="ECO:0000313" key="5">
    <source>
        <dbReference type="EMBL" id="GHB30854.1"/>
    </source>
</evidence>
<keyword evidence="3" id="KW-0862">Zinc</keyword>
<evidence type="ECO:0000256" key="3">
    <source>
        <dbReference type="ARBA" id="ARBA00022833"/>
    </source>
</evidence>
<dbReference type="PROSITE" id="PS51891">
    <property type="entry name" value="CENP_V_GFA"/>
    <property type="match status" value="1"/>
</dbReference>
<gene>
    <name evidence="5" type="ORF">GCM10009038_32090</name>
</gene>
<accession>A0ABQ3EB81</accession>
<keyword evidence="2" id="KW-0479">Metal-binding</keyword>
<reference evidence="6" key="1">
    <citation type="journal article" date="2019" name="Int. J. Syst. Evol. Microbiol.">
        <title>The Global Catalogue of Microorganisms (GCM) 10K type strain sequencing project: providing services to taxonomists for standard genome sequencing and annotation.</title>
        <authorList>
            <consortium name="The Broad Institute Genomics Platform"/>
            <consortium name="The Broad Institute Genome Sequencing Center for Infectious Disease"/>
            <person name="Wu L."/>
            <person name="Ma J."/>
        </authorList>
    </citation>
    <scope>NUCLEOTIDE SEQUENCE [LARGE SCALE GENOMIC DNA]</scope>
    <source>
        <strain evidence="6">KCTC 32998</strain>
    </source>
</reference>
<dbReference type="InterPro" id="IPR006913">
    <property type="entry name" value="CENP-V/GFA"/>
</dbReference>
<dbReference type="PANTHER" id="PTHR28620:SF1">
    <property type="entry name" value="CENP-V_GFA DOMAIN-CONTAINING PROTEIN"/>
    <property type="match status" value="1"/>
</dbReference>
<comment type="similarity">
    <text evidence="1">Belongs to the Gfa family.</text>
</comment>
<evidence type="ECO:0000313" key="6">
    <source>
        <dbReference type="Proteomes" id="UP000646745"/>
    </source>
</evidence>
<organism evidence="5 6">
    <name type="scientific">Salinicola rhizosphaerae</name>
    <dbReference type="NCBI Taxonomy" id="1443141"/>
    <lineage>
        <taxon>Bacteria</taxon>
        <taxon>Pseudomonadati</taxon>
        <taxon>Pseudomonadota</taxon>
        <taxon>Gammaproteobacteria</taxon>
        <taxon>Oceanospirillales</taxon>
        <taxon>Halomonadaceae</taxon>
        <taxon>Salinicola</taxon>
    </lineage>
</organism>
<evidence type="ECO:0000259" key="4">
    <source>
        <dbReference type="PROSITE" id="PS51891"/>
    </source>
</evidence>
<dbReference type="Proteomes" id="UP000646745">
    <property type="component" value="Unassembled WGS sequence"/>
</dbReference>
<keyword evidence="6" id="KW-1185">Reference proteome</keyword>
<comment type="caution">
    <text evidence="5">The sequence shown here is derived from an EMBL/GenBank/DDBJ whole genome shotgun (WGS) entry which is preliminary data.</text>
</comment>
<dbReference type="Pfam" id="PF04828">
    <property type="entry name" value="GFA"/>
    <property type="match status" value="1"/>
</dbReference>
<feature type="domain" description="CENP-V/GFA" evidence="4">
    <location>
        <begin position="4"/>
        <end position="111"/>
    </location>
</feature>
<evidence type="ECO:0000256" key="2">
    <source>
        <dbReference type="ARBA" id="ARBA00022723"/>
    </source>
</evidence>
<dbReference type="Gene3D" id="2.170.150.70">
    <property type="match status" value="1"/>
</dbReference>
<dbReference type="InterPro" id="IPR011057">
    <property type="entry name" value="Mss4-like_sf"/>
</dbReference>
<name>A0ABQ3EB81_9GAMM</name>
<dbReference type="EMBL" id="BMZI01000007">
    <property type="protein sequence ID" value="GHB30854.1"/>
    <property type="molecule type" value="Genomic_DNA"/>
</dbReference>
<protein>
    <submittedName>
        <fullName evidence="5">Aldehyde-activating protein</fullName>
    </submittedName>
</protein>
<dbReference type="PANTHER" id="PTHR28620">
    <property type="entry name" value="CENTROMERE PROTEIN V"/>
    <property type="match status" value="1"/>
</dbReference>
<dbReference type="InterPro" id="IPR052355">
    <property type="entry name" value="CENP-V-like"/>
</dbReference>
<evidence type="ECO:0000256" key="1">
    <source>
        <dbReference type="ARBA" id="ARBA00005495"/>
    </source>
</evidence>
<sequence length="131" mass="14552">MKQIEGICHCSGVRWCFTGELTQATVCNCTICRRYGAIWGYGLERVNITVTGETRTYRRGTDLAFHFCGRCGCVTHWRAESVMAGGTRRIGVNLRLAEPRDVAGLQVERLDGLETMLALSDESHCVGDYVS</sequence>
<proteinExistence type="inferred from homology"/>